<keyword evidence="5" id="KW-1185">Reference proteome</keyword>
<protein>
    <recommendedName>
        <fullName evidence="2">histidine kinase</fullName>
        <ecNumber evidence="2">2.7.13.3</ecNumber>
    </recommendedName>
</protein>
<keyword evidence="3" id="KW-0812">Transmembrane</keyword>
<comment type="catalytic activity">
    <reaction evidence="1">
        <text>ATP + protein L-histidine = ADP + protein N-phospho-L-histidine.</text>
        <dbReference type="EC" id="2.7.13.3"/>
    </reaction>
</comment>
<dbReference type="InterPro" id="IPR036097">
    <property type="entry name" value="HisK_dim/P_sf"/>
</dbReference>
<dbReference type="EC" id="2.7.13.3" evidence="2"/>
<accession>A0ABS7EHU4</accession>
<evidence type="ECO:0000256" key="2">
    <source>
        <dbReference type="ARBA" id="ARBA00012438"/>
    </source>
</evidence>
<proteinExistence type="predicted"/>
<dbReference type="SUPFAM" id="SSF47384">
    <property type="entry name" value="Homodimeric domain of signal transducing histidine kinase"/>
    <property type="match status" value="1"/>
</dbReference>
<keyword evidence="3" id="KW-0472">Membrane</keyword>
<organism evidence="4 5">
    <name type="scientific">Neiella holothuriorum</name>
    <dbReference type="NCBI Taxonomy" id="2870530"/>
    <lineage>
        <taxon>Bacteria</taxon>
        <taxon>Pseudomonadati</taxon>
        <taxon>Pseudomonadota</taxon>
        <taxon>Gammaproteobacteria</taxon>
        <taxon>Alteromonadales</taxon>
        <taxon>Echinimonadaceae</taxon>
        <taxon>Neiella</taxon>
    </lineage>
</organism>
<evidence type="ECO:0000256" key="1">
    <source>
        <dbReference type="ARBA" id="ARBA00000085"/>
    </source>
</evidence>
<dbReference type="RefSeq" id="WP_220104148.1">
    <property type="nucleotide sequence ID" value="NZ_JAHZSS010000011.1"/>
</dbReference>
<dbReference type="Proteomes" id="UP001166251">
    <property type="component" value="Unassembled WGS sequence"/>
</dbReference>
<dbReference type="Gene3D" id="1.10.287.130">
    <property type="match status" value="1"/>
</dbReference>
<evidence type="ECO:0000256" key="3">
    <source>
        <dbReference type="SAM" id="Phobius"/>
    </source>
</evidence>
<reference evidence="4" key="1">
    <citation type="submission" date="2021-07" db="EMBL/GenBank/DDBJ databases">
        <title>Neiella marina sp. nov., isolated from the intestinal content of sea cucumber Apostichopus japonicus.</title>
        <authorList>
            <person name="Bai X."/>
        </authorList>
    </citation>
    <scope>NUCLEOTIDE SEQUENCE</scope>
    <source>
        <strain evidence="4">126</strain>
    </source>
</reference>
<dbReference type="CDD" id="cd00082">
    <property type="entry name" value="HisKA"/>
    <property type="match status" value="1"/>
</dbReference>
<comment type="caution">
    <text evidence="4">The sequence shown here is derived from an EMBL/GenBank/DDBJ whole genome shotgun (WGS) entry which is preliminary data.</text>
</comment>
<sequence>MLEGMRTLRGSLSAVILLGALVPSLLIASYLIERFRSASEASTMAALEKNATLLTLDVKRDYELLLAAAEQLSSDPDVIYSAYTGAFGAKANIKLARFTQLHPSVFGAMVVDSLAWPVEATPTTLGLLDMAPMTPLLTDFFNDSKQAKIQINDIENASLLSDIYNIQHKDVEDVKELRSDHLFMVMSPLWLSAVDKAELHELVGAMVVLLPVHTLIEEAQKRLLHGDGLDIVILDLMMDNQSLIRPESKLAEVNDYIVIDVPMRVSQSTDTIVWTLGVERAAALQTIDDLQLELWLIVVGLILVLSVVAFWLARYVVNPINSVNKLVASYAGADYSKRSLKLPFRELQQMANVLEQMAQRIVEDQHKLEQRVLNRTYELQNANNELNHTMHQLKATQAQLVEVEKMSLLGQLVAGIAHEINTPVGVAVTAATMLEQQVIELD</sequence>
<dbReference type="Gene3D" id="6.10.340.10">
    <property type="match status" value="1"/>
</dbReference>
<evidence type="ECO:0000313" key="5">
    <source>
        <dbReference type="Proteomes" id="UP001166251"/>
    </source>
</evidence>
<dbReference type="EMBL" id="JAHZSS010000011">
    <property type="protein sequence ID" value="MBW8191468.1"/>
    <property type="molecule type" value="Genomic_DNA"/>
</dbReference>
<name>A0ABS7EHU4_9GAMM</name>
<evidence type="ECO:0000313" key="4">
    <source>
        <dbReference type="EMBL" id="MBW8191468.1"/>
    </source>
</evidence>
<dbReference type="InterPro" id="IPR003661">
    <property type="entry name" value="HisK_dim/P_dom"/>
</dbReference>
<gene>
    <name evidence="4" type="ORF">K0504_10510</name>
</gene>
<keyword evidence="3" id="KW-1133">Transmembrane helix</keyword>
<feature type="transmembrane region" description="Helical" evidence="3">
    <location>
        <begin position="12"/>
        <end position="32"/>
    </location>
</feature>
<feature type="transmembrane region" description="Helical" evidence="3">
    <location>
        <begin position="294"/>
        <end position="317"/>
    </location>
</feature>